<dbReference type="InterPro" id="IPR036259">
    <property type="entry name" value="MFS_trans_sf"/>
</dbReference>
<organism evidence="3 4">
    <name type="scientific">Embleya hyalina</name>
    <dbReference type="NCBI Taxonomy" id="516124"/>
    <lineage>
        <taxon>Bacteria</taxon>
        <taxon>Bacillati</taxon>
        <taxon>Actinomycetota</taxon>
        <taxon>Actinomycetes</taxon>
        <taxon>Kitasatosporales</taxon>
        <taxon>Streptomycetaceae</taxon>
        <taxon>Embleya</taxon>
    </lineage>
</organism>
<dbReference type="SUPFAM" id="SSF103473">
    <property type="entry name" value="MFS general substrate transporter"/>
    <property type="match status" value="1"/>
</dbReference>
<reference evidence="3 4" key="1">
    <citation type="submission" date="2018-12" db="EMBL/GenBank/DDBJ databases">
        <title>Draft genome sequence of Embleya hyalina NBRC 13850T.</title>
        <authorList>
            <person name="Komaki H."/>
            <person name="Hosoyama A."/>
            <person name="Kimura A."/>
            <person name="Ichikawa N."/>
            <person name="Tamura T."/>
        </authorList>
    </citation>
    <scope>NUCLEOTIDE SEQUENCE [LARGE SCALE GENOMIC DNA]</scope>
    <source>
        <strain evidence="3 4">NBRC 13850</strain>
    </source>
</reference>
<keyword evidence="2" id="KW-0812">Transmembrane</keyword>
<gene>
    <name evidence="3" type="ORF">EHYA_04655</name>
</gene>
<evidence type="ECO:0000313" key="3">
    <source>
        <dbReference type="EMBL" id="GCD96968.1"/>
    </source>
</evidence>
<keyword evidence="4" id="KW-1185">Reference proteome</keyword>
<keyword evidence="2" id="KW-1133">Transmembrane helix</keyword>
<evidence type="ECO:0000256" key="1">
    <source>
        <dbReference type="SAM" id="MobiDB-lite"/>
    </source>
</evidence>
<dbReference type="Proteomes" id="UP000286931">
    <property type="component" value="Unassembled WGS sequence"/>
</dbReference>
<comment type="caution">
    <text evidence="3">The sequence shown here is derived from an EMBL/GenBank/DDBJ whole genome shotgun (WGS) entry which is preliminary data.</text>
</comment>
<sequence length="221" mass="23558">MLSEPPTPQRRRARRPDVLAALRPVFATSGTTSFLAFAVIGLFPTLVPTYTATLSGSTNLLLGGAAVALVLVCSALAQLAGHGKPARRPELGGLPLSALGLVLPGVAGGVSSPTLLLVATAIAGIGQGLAYLGRPDHDHPGGPGRSARRRGLRLPHHRRRFPCHRQIGFLSAVRYFAHTVAAACTIRLLAHLRRGRVTDRDVRVRKDRSRDSIREWAASRC</sequence>
<feature type="region of interest" description="Disordered" evidence="1">
    <location>
        <begin position="134"/>
        <end position="153"/>
    </location>
</feature>
<accession>A0A401YQS9</accession>
<proteinExistence type="predicted"/>
<evidence type="ECO:0000256" key="2">
    <source>
        <dbReference type="SAM" id="Phobius"/>
    </source>
</evidence>
<name>A0A401YQS9_9ACTN</name>
<feature type="transmembrane region" description="Helical" evidence="2">
    <location>
        <begin position="60"/>
        <end position="79"/>
    </location>
</feature>
<evidence type="ECO:0008006" key="5">
    <source>
        <dbReference type="Google" id="ProtNLM"/>
    </source>
</evidence>
<feature type="transmembrane region" description="Helical" evidence="2">
    <location>
        <begin position="91"/>
        <end position="108"/>
    </location>
</feature>
<evidence type="ECO:0000313" key="4">
    <source>
        <dbReference type="Proteomes" id="UP000286931"/>
    </source>
</evidence>
<dbReference type="RefSeq" id="WP_126638988.1">
    <property type="nucleotide sequence ID" value="NZ_BIFH01000022.1"/>
</dbReference>
<dbReference type="AlphaFoldDB" id="A0A401YQS9"/>
<dbReference type="EMBL" id="BIFH01000022">
    <property type="protein sequence ID" value="GCD96968.1"/>
    <property type="molecule type" value="Genomic_DNA"/>
</dbReference>
<protein>
    <recommendedName>
        <fullName evidence="5">MFS transporter</fullName>
    </recommendedName>
</protein>
<feature type="transmembrane region" description="Helical" evidence="2">
    <location>
        <begin position="21"/>
        <end position="40"/>
    </location>
</feature>
<keyword evidence="2" id="KW-0472">Membrane</keyword>